<evidence type="ECO:0008006" key="4">
    <source>
        <dbReference type="Google" id="ProtNLM"/>
    </source>
</evidence>
<accession>A0A1C3P1L0</accession>
<evidence type="ECO:0000313" key="2">
    <source>
        <dbReference type="EMBL" id="SBW23660.1"/>
    </source>
</evidence>
<dbReference type="AlphaFoldDB" id="A0A1C3P1L0"/>
<keyword evidence="3" id="KW-1185">Reference proteome</keyword>
<proteinExistence type="predicted"/>
<reference evidence="3" key="1">
    <citation type="submission" date="2016-02" db="EMBL/GenBank/DDBJ databases">
        <authorList>
            <person name="Wibberg D."/>
        </authorList>
    </citation>
    <scope>NUCLEOTIDE SEQUENCE [LARGE SCALE GENOMIC DNA]</scope>
</reference>
<name>A0A1C3P1L0_9ACTN</name>
<dbReference type="Proteomes" id="UP000199013">
    <property type="component" value="Unassembled WGS sequence"/>
</dbReference>
<gene>
    <name evidence="2" type="ORF">FDG2_3872</name>
</gene>
<protein>
    <recommendedName>
        <fullName evidence="4">DUF5602 domain-containing protein</fullName>
    </recommendedName>
</protein>
<feature type="chain" id="PRO_5008679580" description="DUF5602 domain-containing protein" evidence="1">
    <location>
        <begin position="28"/>
        <end position="346"/>
    </location>
</feature>
<feature type="signal peptide" evidence="1">
    <location>
        <begin position="1"/>
        <end position="27"/>
    </location>
</feature>
<keyword evidence="1" id="KW-0732">Signal</keyword>
<dbReference type="EMBL" id="FLUV01001629">
    <property type="protein sequence ID" value="SBW23660.1"/>
    <property type="molecule type" value="Genomic_DNA"/>
</dbReference>
<evidence type="ECO:0000313" key="3">
    <source>
        <dbReference type="Proteomes" id="UP000199013"/>
    </source>
</evidence>
<organism evidence="2 3">
    <name type="scientific">Candidatus Protofrankia californiensis</name>
    <dbReference type="NCBI Taxonomy" id="1839754"/>
    <lineage>
        <taxon>Bacteria</taxon>
        <taxon>Bacillati</taxon>
        <taxon>Actinomycetota</taxon>
        <taxon>Actinomycetes</taxon>
        <taxon>Frankiales</taxon>
        <taxon>Frankiaceae</taxon>
        <taxon>Protofrankia</taxon>
    </lineage>
</organism>
<sequence>MSSARPRRTRLLGAVLMLGTVVGMAVAAASVSSSATPEGSTAAKPSGSPVCLVEADGVEHNVKVLSTVTTELYHKTRSYPGPCAVYGEPVVLGDGHIRTYAQLDGVRPLSLGFVFGKNALTNLPTANTDGQHCYDVDGDGTIDEQAECVHSHDFVLELPQQFTEQVGGPFTWALLTWDPHGHMPDPVYGLPHFDFHFYIQDLAARNAIRTGSGSGEGLINGDDYATARVPVSDRYRPEGYFDFGAVVSAMGNHLTDLSSPEFNGNMFTHTFMYGAYNGEITFYEPMITKAWLAEVTGGKADSCTPIKAPAAWKVAGWYPTRYCIEYRKNREELTVSLTDFAYRPAA</sequence>
<evidence type="ECO:0000256" key="1">
    <source>
        <dbReference type="SAM" id="SignalP"/>
    </source>
</evidence>